<dbReference type="Proteomes" id="UP000093759">
    <property type="component" value="Unassembled WGS sequence"/>
</dbReference>
<name>A0A1A3TU78_MYCSD</name>
<comment type="similarity">
    <text evidence="1 4">Belongs to the aldehyde dehydrogenase family.</text>
</comment>
<proteinExistence type="inferred from homology"/>
<sequence>MYEYDRLFIGGEWVAPASPQTINVVCASTEERIGVVPKGIRADADAAVAAARLAFDDPSGWAHWPAQQRAAAMFRLADAIEARSAEFTHRVSSQNGMPVRIGRQTEGAQPAMLLRYYADLSADLPAEETRQSLVSGSTVVRKEPVGVVAAIVPWNFPQSLTMFKLAPALAAGCTVVLKPSSETVLDAFLLAEAVKEADLPPGLVNVVTGSGRDVGAHLVSHPDVDKVAFTGSTEAGRTIAEQCGRLLKPVTLELGGKSAGILLDDVDLSCTMKAMFGATLLNNGQTCFISTRILAPRTRYPEVVDAFSAMAAALPVGNALEERTLIGPVATPQQRDTVEAYIAKGKAEGGRITAGGGRPPHLTRGWFIEPTVFADVDNDTTIAREEIFGPVLTVIPYTDDAEAVRIANDSAYGLGGTVWTADPERGLDIARRVHTGSVGVNGFTLDPGSPFGGVKASGLGRELGPEGLAAYQQLKSVYLPSSGAGVPQERSPR</sequence>
<accession>A0A1A3TU78</accession>
<dbReference type="InterPro" id="IPR016162">
    <property type="entry name" value="Ald_DH_N"/>
</dbReference>
<protein>
    <submittedName>
        <fullName evidence="6">Aldehyde dehydrogenase</fullName>
    </submittedName>
</protein>
<feature type="active site" evidence="3">
    <location>
        <position position="253"/>
    </location>
</feature>
<dbReference type="Pfam" id="PF00171">
    <property type="entry name" value="Aldedh"/>
    <property type="match status" value="1"/>
</dbReference>
<keyword evidence="2 4" id="KW-0560">Oxidoreductase</keyword>
<evidence type="ECO:0000256" key="2">
    <source>
        <dbReference type="ARBA" id="ARBA00023002"/>
    </source>
</evidence>
<dbReference type="PANTHER" id="PTHR42804">
    <property type="entry name" value="ALDEHYDE DEHYDROGENASE"/>
    <property type="match status" value="1"/>
</dbReference>
<dbReference type="PANTHER" id="PTHR42804:SF1">
    <property type="entry name" value="ALDEHYDE DEHYDROGENASE-RELATED"/>
    <property type="match status" value="1"/>
</dbReference>
<dbReference type="PROSITE" id="PS00687">
    <property type="entry name" value="ALDEHYDE_DEHYDR_GLU"/>
    <property type="match status" value="1"/>
</dbReference>
<comment type="caution">
    <text evidence="6">The sequence shown here is derived from an EMBL/GenBank/DDBJ whole genome shotgun (WGS) entry which is preliminary data.</text>
</comment>
<dbReference type="EMBL" id="LZMF01000094">
    <property type="protein sequence ID" value="OBK86203.1"/>
    <property type="molecule type" value="Genomic_DNA"/>
</dbReference>
<evidence type="ECO:0000313" key="7">
    <source>
        <dbReference type="Proteomes" id="UP000093759"/>
    </source>
</evidence>
<dbReference type="RefSeq" id="WP_065025239.1">
    <property type="nucleotide sequence ID" value="NZ_LZMF01000094.1"/>
</dbReference>
<dbReference type="CDD" id="cd07139">
    <property type="entry name" value="ALDH_AldA-Rv0768"/>
    <property type="match status" value="1"/>
</dbReference>
<dbReference type="GO" id="GO:0016620">
    <property type="term" value="F:oxidoreductase activity, acting on the aldehyde or oxo group of donors, NAD or NADP as acceptor"/>
    <property type="evidence" value="ECO:0007669"/>
    <property type="project" value="InterPro"/>
</dbReference>
<dbReference type="Gene3D" id="3.40.309.10">
    <property type="entry name" value="Aldehyde Dehydrogenase, Chain A, domain 2"/>
    <property type="match status" value="1"/>
</dbReference>
<evidence type="ECO:0000256" key="3">
    <source>
        <dbReference type="PROSITE-ProRule" id="PRU10007"/>
    </source>
</evidence>
<organism evidence="6 7">
    <name type="scientific">Mycolicibacter sinensis (strain JDM601)</name>
    <name type="common">Mycobacterium sinense</name>
    <dbReference type="NCBI Taxonomy" id="875328"/>
    <lineage>
        <taxon>Bacteria</taxon>
        <taxon>Bacillati</taxon>
        <taxon>Actinomycetota</taxon>
        <taxon>Actinomycetes</taxon>
        <taxon>Mycobacteriales</taxon>
        <taxon>Mycobacteriaceae</taxon>
        <taxon>Mycolicibacter</taxon>
    </lineage>
</organism>
<evidence type="ECO:0000313" key="6">
    <source>
        <dbReference type="EMBL" id="OBK86203.1"/>
    </source>
</evidence>
<dbReference type="SUPFAM" id="SSF53720">
    <property type="entry name" value="ALDH-like"/>
    <property type="match status" value="1"/>
</dbReference>
<evidence type="ECO:0000256" key="4">
    <source>
        <dbReference type="RuleBase" id="RU003345"/>
    </source>
</evidence>
<dbReference type="InterPro" id="IPR015590">
    <property type="entry name" value="Aldehyde_DH_dom"/>
</dbReference>
<dbReference type="InterPro" id="IPR016163">
    <property type="entry name" value="Ald_DH_C"/>
</dbReference>
<feature type="domain" description="Aldehyde dehydrogenase" evidence="5">
    <location>
        <begin position="13"/>
        <end position="477"/>
    </location>
</feature>
<dbReference type="FunFam" id="3.40.605.10:FF:000007">
    <property type="entry name" value="NAD/NADP-dependent betaine aldehyde dehydrogenase"/>
    <property type="match status" value="1"/>
</dbReference>
<dbReference type="InterPro" id="IPR016161">
    <property type="entry name" value="Ald_DH/histidinol_DH"/>
</dbReference>
<dbReference type="Gene3D" id="3.40.605.10">
    <property type="entry name" value="Aldehyde Dehydrogenase, Chain A, domain 1"/>
    <property type="match status" value="1"/>
</dbReference>
<evidence type="ECO:0000259" key="5">
    <source>
        <dbReference type="Pfam" id="PF00171"/>
    </source>
</evidence>
<evidence type="ECO:0000256" key="1">
    <source>
        <dbReference type="ARBA" id="ARBA00009986"/>
    </source>
</evidence>
<gene>
    <name evidence="6" type="ORF">A5648_06235</name>
</gene>
<reference evidence="7" key="1">
    <citation type="submission" date="2016-06" db="EMBL/GenBank/DDBJ databases">
        <authorList>
            <person name="Sutton G."/>
            <person name="Brinkac L."/>
            <person name="Sanka R."/>
            <person name="Adams M."/>
            <person name="Lau E."/>
            <person name="Garcia-Basteiro A."/>
            <person name="Lopez-Varela E."/>
            <person name="Palencia S."/>
        </authorList>
    </citation>
    <scope>NUCLEOTIDE SEQUENCE [LARGE SCALE GENOMIC DNA]</scope>
    <source>
        <strain evidence="7">1274684.2</strain>
    </source>
</reference>
<dbReference type="AlphaFoldDB" id="A0A1A3TU78"/>
<dbReference type="InterPro" id="IPR029510">
    <property type="entry name" value="Ald_DH_CS_GLU"/>
</dbReference>